<dbReference type="EMBL" id="VXIV02000843">
    <property type="protein sequence ID" value="KAF6035693.1"/>
    <property type="molecule type" value="Genomic_DNA"/>
</dbReference>
<feature type="region of interest" description="Disordered" evidence="1">
    <location>
        <begin position="1"/>
        <end position="27"/>
    </location>
</feature>
<evidence type="ECO:0000256" key="1">
    <source>
        <dbReference type="SAM" id="MobiDB-lite"/>
    </source>
</evidence>
<accession>A0A7J7KBV9</accession>
<reference evidence="2" key="1">
    <citation type="submission" date="2020-06" db="EMBL/GenBank/DDBJ databases">
        <title>Draft genome of Bugula neritina, a colonial animal packing powerful symbionts and potential medicines.</title>
        <authorList>
            <person name="Rayko M."/>
        </authorList>
    </citation>
    <scope>NUCLEOTIDE SEQUENCE [LARGE SCALE GENOMIC DNA]</scope>
    <source>
        <strain evidence="2">Kwan_BN1</strain>
    </source>
</reference>
<organism evidence="2 3">
    <name type="scientific">Bugula neritina</name>
    <name type="common">Brown bryozoan</name>
    <name type="synonym">Sertularia neritina</name>
    <dbReference type="NCBI Taxonomy" id="10212"/>
    <lineage>
        <taxon>Eukaryota</taxon>
        <taxon>Metazoa</taxon>
        <taxon>Spiralia</taxon>
        <taxon>Lophotrochozoa</taxon>
        <taxon>Bryozoa</taxon>
        <taxon>Gymnolaemata</taxon>
        <taxon>Cheilostomatida</taxon>
        <taxon>Flustrina</taxon>
        <taxon>Buguloidea</taxon>
        <taxon>Bugulidae</taxon>
        <taxon>Bugula</taxon>
    </lineage>
</organism>
<evidence type="ECO:0000313" key="3">
    <source>
        <dbReference type="Proteomes" id="UP000593567"/>
    </source>
</evidence>
<keyword evidence="3" id="KW-1185">Reference proteome</keyword>
<comment type="caution">
    <text evidence="2">The sequence shown here is derived from an EMBL/GenBank/DDBJ whole genome shotgun (WGS) entry which is preliminary data.</text>
</comment>
<name>A0A7J7KBV9_BUGNE</name>
<proteinExistence type="predicted"/>
<sequence length="430" mass="48903">MANRPLDEDLPLPDHEGSSQDSSEIITGQESTKLDIQECLLDIKSGYLKPTWRYNHTPVFSNTNLCVTSWIFLDKSLTSRIVFDIEKEKQDIQVMNSESCLLVQSSGGLEEMESTMVMCYETGEELAMINGYSINMTSKNELITCTPNLAGDSPSTYKVFLLAFKDRPEFKCRILQTEDAIKVNFLRASLPCNQKLAILLYGLKLAYNVYDWSIKPIPFLIQDVQSPAQEFLAVMNSLPENLNIQAACFIKKYHVVYHFLNSERPNKNRLELVVKCEPQENFNICFRVDSSSNDILFSADGRSPYDNQLSVSDPEYSCVGFMIGECIYSKDYDVVMEIAYYAHEMRILNETCDQILAKLTENGTGYNLALTPGVNPEWKALIISAVIRYLFAMVRAHHQTKIPIIKKYRFTSNPITPEIIVSAYLFTDTS</sequence>
<evidence type="ECO:0000313" key="2">
    <source>
        <dbReference type="EMBL" id="KAF6035693.1"/>
    </source>
</evidence>
<protein>
    <submittedName>
        <fullName evidence="2">Uncharacterized protein</fullName>
    </submittedName>
</protein>
<gene>
    <name evidence="2" type="ORF">EB796_005996</name>
</gene>
<dbReference type="AlphaFoldDB" id="A0A7J7KBV9"/>
<dbReference type="Proteomes" id="UP000593567">
    <property type="component" value="Unassembled WGS sequence"/>
</dbReference>